<evidence type="ECO:0000256" key="2">
    <source>
        <dbReference type="SAM" id="Phobius"/>
    </source>
</evidence>
<name>A0AAE3VRH6_9HYPH</name>
<reference evidence="3" key="1">
    <citation type="submission" date="2023-07" db="EMBL/GenBank/DDBJ databases">
        <title>Genomic Encyclopedia of Type Strains, Phase IV (KMG-IV): sequencing the most valuable type-strain genomes for metagenomic binning, comparative biology and taxonomic classification.</title>
        <authorList>
            <person name="Goeker M."/>
        </authorList>
    </citation>
    <scope>NUCLEOTIDE SEQUENCE</scope>
    <source>
        <strain evidence="3">DSM 21202</strain>
    </source>
</reference>
<dbReference type="InterPro" id="IPR008523">
    <property type="entry name" value="DUF805"/>
</dbReference>
<gene>
    <name evidence="3" type="ORF">J2S73_003129</name>
</gene>
<keyword evidence="2" id="KW-1133">Transmembrane helix</keyword>
<dbReference type="Pfam" id="PF05656">
    <property type="entry name" value="DUF805"/>
    <property type="match status" value="1"/>
</dbReference>
<keyword evidence="2" id="KW-0812">Transmembrane</keyword>
<feature type="compositionally biased region" description="Basic and acidic residues" evidence="1">
    <location>
        <begin position="144"/>
        <end position="157"/>
    </location>
</feature>
<dbReference type="EMBL" id="JAUSUL010000003">
    <property type="protein sequence ID" value="MDQ0316653.1"/>
    <property type="molecule type" value="Genomic_DNA"/>
</dbReference>
<feature type="transmembrane region" description="Helical" evidence="2">
    <location>
        <begin position="18"/>
        <end position="37"/>
    </location>
</feature>
<dbReference type="AlphaFoldDB" id="A0AAE3VRH6"/>
<keyword evidence="2" id="KW-0472">Membrane</keyword>
<evidence type="ECO:0000313" key="4">
    <source>
        <dbReference type="Proteomes" id="UP001229244"/>
    </source>
</evidence>
<accession>A0AAE3VRH6</accession>
<dbReference type="Proteomes" id="UP001229244">
    <property type="component" value="Unassembled WGS sequence"/>
</dbReference>
<evidence type="ECO:0000313" key="3">
    <source>
        <dbReference type="EMBL" id="MDQ0316653.1"/>
    </source>
</evidence>
<protein>
    <submittedName>
        <fullName evidence="3">Uncharacterized membrane protein YhaH (DUF805 family)</fullName>
    </submittedName>
</protein>
<proteinExistence type="predicted"/>
<evidence type="ECO:0000256" key="1">
    <source>
        <dbReference type="SAM" id="MobiDB-lite"/>
    </source>
</evidence>
<feature type="region of interest" description="Disordered" evidence="1">
    <location>
        <begin position="144"/>
        <end position="164"/>
    </location>
</feature>
<dbReference type="RefSeq" id="WP_306886533.1">
    <property type="nucleotide sequence ID" value="NZ_JAUSUL010000003.1"/>
</dbReference>
<sequence>MTLERLLLSGSGRIGRGAFWGGIALIAIYGGAVAVIFRVPQGAFCAMDLADHMGQVYFAALAVLALLGAVMLVAVGAKRLSDMGWPDWLAILPALAALAAPVALKLDALGACGVLTPPRLAVAAAAGALVGLLVVAGGLWPGRRDRSGKGQGEEPRDGPGAWGE</sequence>
<feature type="transmembrane region" description="Helical" evidence="2">
    <location>
        <begin position="88"/>
        <end position="108"/>
    </location>
</feature>
<organism evidence="3 4">
    <name type="scientific">Amorphus orientalis</name>
    <dbReference type="NCBI Taxonomy" id="649198"/>
    <lineage>
        <taxon>Bacteria</taxon>
        <taxon>Pseudomonadati</taxon>
        <taxon>Pseudomonadota</taxon>
        <taxon>Alphaproteobacteria</taxon>
        <taxon>Hyphomicrobiales</taxon>
        <taxon>Amorphaceae</taxon>
        <taxon>Amorphus</taxon>
    </lineage>
</organism>
<keyword evidence="4" id="KW-1185">Reference proteome</keyword>
<feature type="transmembrane region" description="Helical" evidence="2">
    <location>
        <begin position="120"/>
        <end position="140"/>
    </location>
</feature>
<comment type="caution">
    <text evidence="3">The sequence shown here is derived from an EMBL/GenBank/DDBJ whole genome shotgun (WGS) entry which is preliminary data.</text>
</comment>
<feature type="transmembrane region" description="Helical" evidence="2">
    <location>
        <begin position="57"/>
        <end position="76"/>
    </location>
</feature>
<dbReference type="GO" id="GO:0016020">
    <property type="term" value="C:membrane"/>
    <property type="evidence" value="ECO:0007669"/>
    <property type="project" value="InterPro"/>
</dbReference>